<feature type="domain" description="Peptidase M1 membrane alanine aminopeptidase" evidence="14">
    <location>
        <begin position="231"/>
        <end position="444"/>
    </location>
</feature>
<dbReference type="EC" id="3.4.11.2" evidence="4"/>
<dbReference type="FunFam" id="2.60.40.1730:FF:000010">
    <property type="entry name" value="Putative aminopeptidase N"/>
    <property type="match status" value="1"/>
</dbReference>
<dbReference type="CDD" id="cd09602">
    <property type="entry name" value="M1_APN"/>
    <property type="match status" value="1"/>
</dbReference>
<dbReference type="FunFam" id="1.10.390.10:FF:000004">
    <property type="entry name" value="Aminopeptidase N"/>
    <property type="match status" value="1"/>
</dbReference>
<dbReference type="InterPro" id="IPR027268">
    <property type="entry name" value="Peptidase_M4/M1_CTD_sf"/>
</dbReference>
<comment type="cofactor">
    <cofactor evidence="2">
        <name>Zn(2+)</name>
        <dbReference type="ChEBI" id="CHEBI:29105"/>
    </cofactor>
</comment>
<evidence type="ECO:0000256" key="2">
    <source>
        <dbReference type="ARBA" id="ARBA00001947"/>
    </source>
</evidence>
<comment type="similarity">
    <text evidence="3">Belongs to the peptidase M1 family.</text>
</comment>
<dbReference type="Pfam" id="PF11838">
    <property type="entry name" value="ERAP1_C"/>
    <property type="match status" value="1"/>
</dbReference>
<evidence type="ECO:0000256" key="5">
    <source>
        <dbReference type="ARBA" id="ARBA00015611"/>
    </source>
</evidence>
<evidence type="ECO:0000256" key="1">
    <source>
        <dbReference type="ARBA" id="ARBA00000098"/>
    </source>
</evidence>
<dbReference type="SUPFAM" id="SSF55486">
    <property type="entry name" value="Metalloproteases ('zincins'), catalytic domain"/>
    <property type="match status" value="1"/>
</dbReference>
<keyword evidence="10" id="KW-0862">Zinc</keyword>
<dbReference type="GO" id="GO:0016285">
    <property type="term" value="F:alanyl aminopeptidase activity"/>
    <property type="evidence" value="ECO:0007669"/>
    <property type="project" value="UniProtKB-EC"/>
</dbReference>
<dbReference type="GO" id="GO:0042277">
    <property type="term" value="F:peptide binding"/>
    <property type="evidence" value="ECO:0007669"/>
    <property type="project" value="TreeGrafter"/>
</dbReference>
<dbReference type="AlphaFoldDB" id="A0A2X2YUB0"/>
<evidence type="ECO:0000256" key="8">
    <source>
        <dbReference type="ARBA" id="ARBA00022723"/>
    </source>
</evidence>
<evidence type="ECO:0000259" key="15">
    <source>
        <dbReference type="Pfam" id="PF11838"/>
    </source>
</evidence>
<dbReference type="GO" id="GO:0006508">
    <property type="term" value="P:proteolysis"/>
    <property type="evidence" value="ECO:0007669"/>
    <property type="project" value="UniProtKB-KW"/>
</dbReference>
<keyword evidence="6 17" id="KW-0031">Aminopeptidase</keyword>
<sequence>MPGTNLTRVEAEQRSEIVSDVHYRVHLDLTQGEQIFHSVTEVDFAAQPGASTFIDLIADSVTEVILNGTALDLSNYADSRIFLPDLQERNNLRVTANCVYMHTGEGLHRFTDPEDGKSYVYSQFEVPDSRRVYAVFEQPDIKADFTFTFVVPPEWNAFSNSPTPEPEIAADGVRTYRFTPTEKISSYLTAVIAGPYVGETGEVTSCDGRRIPLGVYCRASMVKHLDATDVMDITRAGFEFYETAFERPYPFRKYDQIFVPEYNAGAMENVGCVTFRDEYVFRSRPLQTRVERRVVTILHELAHMWFGDLVTMKWWNDLWLNESFAEFVSTKATAEATQWKDIWTTFSCSEKIWAYRQDQLPSTHPVVATINDLEDVQVNFDGITYAKGACVLSQLVTYVGWDNFRLGIKEYFAKHEWSNATLTDLLTELEATSGKDLKAWSRKWLEEAGMTWLRPEIQTDDSGEITFMRIVQEHFNADATPRPQHMAVCAYNLEQHDGKTVFVPGHREEFDMEVEEYILPGFYGPRPDVILVNDGDMAYGKVRLDEQSLRTACEHIDAFTDSLTRSQILSILWDMVRDGEVGASHYVDTALQALMVETHPMVVSVTLRNLDTCVESYLAAENREAVARNVSSRLRMLSRLAKADSDTQLQLVRAAARRAQSPEDVAASAALLDGSETLTGLLVDTELRWNLLTSLAAVGHVDRGAIEAELSNDDTVNGRERVLQATASLPDSAVKAEFFDRAYSDTTLTNDQLASIIAGFNRTPDPVLLAPFAQRYFEMLRETYDGRTHEIGEQLIEGMYPAALVGFESSGVDVLALTQEWLSNNADAPAALLRMMRENQSGAERIAKAQQRDREG</sequence>
<dbReference type="NCBIfam" id="TIGR02412">
    <property type="entry name" value="pepN_strep_liv"/>
    <property type="match status" value="1"/>
</dbReference>
<name>A0A2X2YUB0_9ACTO</name>
<dbReference type="PANTHER" id="PTHR11533:SF174">
    <property type="entry name" value="PUROMYCIN-SENSITIVE AMINOPEPTIDASE-RELATED"/>
    <property type="match status" value="1"/>
</dbReference>
<proteinExistence type="inferred from homology"/>
<protein>
    <recommendedName>
        <fullName evidence="5">Aminopeptidase N</fullName>
        <ecNumber evidence="4">3.4.11.2</ecNumber>
    </recommendedName>
    <alternativeName>
        <fullName evidence="12">Alanine aminopeptidase</fullName>
    </alternativeName>
    <alternativeName>
        <fullName evidence="13">Lysyl aminopeptidase</fullName>
    </alternativeName>
</protein>
<accession>A0A2X2YUB0</accession>
<dbReference type="RefSeq" id="WP_013188641.1">
    <property type="nucleotide sequence ID" value="NZ_CP068112.1"/>
</dbReference>
<dbReference type="GO" id="GO:0005737">
    <property type="term" value="C:cytoplasm"/>
    <property type="evidence" value="ECO:0007669"/>
    <property type="project" value="TreeGrafter"/>
</dbReference>
<evidence type="ECO:0000256" key="11">
    <source>
        <dbReference type="ARBA" id="ARBA00023049"/>
    </source>
</evidence>
<dbReference type="GO" id="GO:0008270">
    <property type="term" value="F:zinc ion binding"/>
    <property type="evidence" value="ECO:0007669"/>
    <property type="project" value="InterPro"/>
</dbReference>
<organism evidence="17 18">
    <name type="scientific">Mobiluncus curtisii</name>
    <dbReference type="NCBI Taxonomy" id="2051"/>
    <lineage>
        <taxon>Bacteria</taxon>
        <taxon>Bacillati</taxon>
        <taxon>Actinomycetota</taxon>
        <taxon>Actinomycetes</taxon>
        <taxon>Actinomycetales</taxon>
        <taxon>Actinomycetaceae</taxon>
        <taxon>Mobiluncus</taxon>
    </lineage>
</organism>
<evidence type="ECO:0000256" key="10">
    <source>
        <dbReference type="ARBA" id="ARBA00022833"/>
    </source>
</evidence>
<dbReference type="InterPro" id="IPR050344">
    <property type="entry name" value="Peptidase_M1_aminopeptidases"/>
</dbReference>
<evidence type="ECO:0000256" key="7">
    <source>
        <dbReference type="ARBA" id="ARBA00022670"/>
    </source>
</evidence>
<evidence type="ECO:0000256" key="4">
    <source>
        <dbReference type="ARBA" id="ARBA00012564"/>
    </source>
</evidence>
<dbReference type="GO" id="GO:0005615">
    <property type="term" value="C:extracellular space"/>
    <property type="evidence" value="ECO:0007669"/>
    <property type="project" value="TreeGrafter"/>
</dbReference>
<dbReference type="SUPFAM" id="SSF63737">
    <property type="entry name" value="Leukotriene A4 hydrolase N-terminal domain"/>
    <property type="match status" value="1"/>
</dbReference>
<dbReference type="OMA" id="CAYTNTG"/>
<reference evidence="17 18" key="1">
    <citation type="submission" date="2018-06" db="EMBL/GenBank/DDBJ databases">
        <authorList>
            <consortium name="Pathogen Informatics"/>
            <person name="Doyle S."/>
        </authorList>
    </citation>
    <scope>NUCLEOTIDE SEQUENCE [LARGE SCALE GENOMIC DNA]</scope>
    <source>
        <strain evidence="17 18">NCTC11820</strain>
    </source>
</reference>
<evidence type="ECO:0000256" key="3">
    <source>
        <dbReference type="ARBA" id="ARBA00010136"/>
    </source>
</evidence>
<dbReference type="GO" id="GO:0043171">
    <property type="term" value="P:peptide catabolic process"/>
    <property type="evidence" value="ECO:0007669"/>
    <property type="project" value="TreeGrafter"/>
</dbReference>
<evidence type="ECO:0000259" key="14">
    <source>
        <dbReference type="Pfam" id="PF01433"/>
    </source>
</evidence>
<evidence type="ECO:0000256" key="12">
    <source>
        <dbReference type="ARBA" id="ARBA00029811"/>
    </source>
</evidence>
<dbReference type="Gene3D" id="1.10.390.10">
    <property type="entry name" value="Neutral Protease Domain 2"/>
    <property type="match status" value="1"/>
</dbReference>
<evidence type="ECO:0000313" key="18">
    <source>
        <dbReference type="Proteomes" id="UP000250245"/>
    </source>
</evidence>
<dbReference type="InterPro" id="IPR012778">
    <property type="entry name" value="Pept_M1_aminopeptidase"/>
</dbReference>
<dbReference type="GO" id="GO:0016020">
    <property type="term" value="C:membrane"/>
    <property type="evidence" value="ECO:0007669"/>
    <property type="project" value="TreeGrafter"/>
</dbReference>
<feature type="domain" description="Aminopeptidase N-like N-terminal" evidence="16">
    <location>
        <begin position="103"/>
        <end position="188"/>
    </location>
</feature>
<dbReference type="PRINTS" id="PR00756">
    <property type="entry name" value="ALADIPTASE"/>
</dbReference>
<dbReference type="InterPro" id="IPR042097">
    <property type="entry name" value="Aminopeptidase_N-like_N_sf"/>
</dbReference>
<dbReference type="GO" id="GO:0070006">
    <property type="term" value="F:metalloaminopeptidase activity"/>
    <property type="evidence" value="ECO:0007669"/>
    <property type="project" value="TreeGrafter"/>
</dbReference>
<dbReference type="PANTHER" id="PTHR11533">
    <property type="entry name" value="PROTEASE M1 ZINC METALLOPROTEASE"/>
    <property type="match status" value="1"/>
</dbReference>
<keyword evidence="9 17" id="KW-0378">Hydrolase</keyword>
<keyword evidence="8" id="KW-0479">Metal-binding</keyword>
<feature type="domain" description="ERAP1-like C-terminal" evidence="15">
    <location>
        <begin position="530"/>
        <end position="839"/>
    </location>
</feature>
<evidence type="ECO:0000256" key="9">
    <source>
        <dbReference type="ARBA" id="ARBA00022801"/>
    </source>
</evidence>
<dbReference type="Pfam" id="PF17900">
    <property type="entry name" value="Peptidase_M1_N"/>
    <property type="match status" value="1"/>
</dbReference>
<keyword evidence="7" id="KW-0645">Protease</keyword>
<dbReference type="InterPro" id="IPR014782">
    <property type="entry name" value="Peptidase_M1_dom"/>
</dbReference>
<gene>
    <name evidence="17" type="primary">pepN</name>
    <name evidence="17" type="ORF">NCTC11820_00498</name>
</gene>
<comment type="catalytic activity">
    <reaction evidence="1">
        <text>Release of an N-terminal amino acid, Xaa-|-Yaa- from a peptide, amide or arylamide. Xaa is preferably Ala, but may be most amino acids including Pro (slow action). When a terminal hydrophobic residue is followed by a prolyl residue, the two may be released as an intact Xaa-Pro dipeptide.</text>
        <dbReference type="EC" id="3.4.11.2"/>
    </reaction>
</comment>
<evidence type="ECO:0000256" key="13">
    <source>
        <dbReference type="ARBA" id="ARBA00031533"/>
    </source>
</evidence>
<keyword evidence="11" id="KW-0482">Metalloprotease</keyword>
<dbReference type="Proteomes" id="UP000250245">
    <property type="component" value="Unassembled WGS sequence"/>
</dbReference>
<dbReference type="Gene3D" id="2.60.40.1730">
    <property type="entry name" value="tricorn interacting facor f3 domain"/>
    <property type="match status" value="1"/>
</dbReference>
<dbReference type="EMBL" id="UASJ01000001">
    <property type="protein sequence ID" value="SQB64165.1"/>
    <property type="molecule type" value="Genomic_DNA"/>
</dbReference>
<dbReference type="Pfam" id="PF01433">
    <property type="entry name" value="Peptidase_M1"/>
    <property type="match status" value="1"/>
</dbReference>
<evidence type="ECO:0000313" key="17">
    <source>
        <dbReference type="EMBL" id="SQB64165.1"/>
    </source>
</evidence>
<evidence type="ECO:0000256" key="6">
    <source>
        <dbReference type="ARBA" id="ARBA00022438"/>
    </source>
</evidence>
<dbReference type="InterPro" id="IPR001930">
    <property type="entry name" value="Peptidase_M1"/>
</dbReference>
<dbReference type="InterPro" id="IPR024571">
    <property type="entry name" value="ERAP1-like_C_dom"/>
</dbReference>
<dbReference type="InterPro" id="IPR045357">
    <property type="entry name" value="Aminopeptidase_N-like_N"/>
</dbReference>
<dbReference type="GeneID" id="55564356"/>
<evidence type="ECO:0000259" key="16">
    <source>
        <dbReference type="Pfam" id="PF17900"/>
    </source>
</evidence>